<dbReference type="AlphaFoldDB" id="A0A1B8ZRM1"/>
<dbReference type="STRING" id="651561.BBI00_07740"/>
<dbReference type="Proteomes" id="UP000093432">
    <property type="component" value="Unassembled WGS sequence"/>
</dbReference>
<accession>A0A1B8ZRM1</accession>
<proteinExistence type="predicted"/>
<organism evidence="1 2">
    <name type="scientific">Chryseobacterium arthrosphaerae</name>
    <dbReference type="NCBI Taxonomy" id="651561"/>
    <lineage>
        <taxon>Bacteria</taxon>
        <taxon>Pseudomonadati</taxon>
        <taxon>Bacteroidota</taxon>
        <taxon>Flavobacteriia</taxon>
        <taxon>Flavobacteriales</taxon>
        <taxon>Weeksellaceae</taxon>
        <taxon>Chryseobacterium group</taxon>
        <taxon>Chryseobacterium</taxon>
    </lineage>
</organism>
<name>A0A1B8ZRM1_9FLAO</name>
<gene>
    <name evidence="1" type="ORF">BBI00_07740</name>
</gene>
<evidence type="ECO:0000313" key="1">
    <source>
        <dbReference type="EMBL" id="OCA74236.1"/>
    </source>
</evidence>
<evidence type="ECO:0008006" key="3">
    <source>
        <dbReference type="Google" id="ProtNLM"/>
    </source>
</evidence>
<comment type="caution">
    <text evidence="1">The sequence shown here is derived from an EMBL/GenBank/DDBJ whole genome shotgun (WGS) entry which is preliminary data.</text>
</comment>
<sequence>MKKNISNRGNSVQESDSAVNLYFVKQGETLESISWDLNLENYEYLREYHNVRCSPLDLIPGDGTLRLLQKLCIPSSDEIQAINRTIRENGESLRYLLPEGSIPFDISLVNGDYAVRQTESDDGVQKSEYAYELHFTYVKEEEGRYYVQFSMGGFKKDGEEPGQKISSLAADFVKIIYPVTLITDHSGNFVAAESHKEITEIIREIEKLKNYHTGPYAASHIDQMKQTMADPQNMYNSLKKMLAIQFIFNRFYQAHYHSKDTTFPYKDELSWLAPALPVRMEMIHQILPQTDSGFIELLQKGRSADYRTVQELYFTHQDYDEHIRPHPASVGARHKALYTLDGKDFSILKINAATELQMPGYEKKITFELEKLIGHNYH</sequence>
<dbReference type="RefSeq" id="WP_065398227.1">
    <property type="nucleotide sequence ID" value="NZ_MAYG01000001.1"/>
</dbReference>
<dbReference type="OrthoDB" id="1267051at2"/>
<evidence type="ECO:0000313" key="2">
    <source>
        <dbReference type="Proteomes" id="UP000093432"/>
    </source>
</evidence>
<reference evidence="2" key="1">
    <citation type="submission" date="2016-07" db="EMBL/GenBank/DDBJ databases">
        <authorList>
            <person name="Florea S."/>
            <person name="Webb J.S."/>
            <person name="Jaromczyk J."/>
            <person name="Schardl C.L."/>
        </authorList>
    </citation>
    <scope>NUCLEOTIDE SEQUENCE [LARGE SCALE GENOMIC DNA]</scope>
    <source>
        <strain evidence="2">CC-VM-7</strain>
    </source>
</reference>
<protein>
    <recommendedName>
        <fullName evidence="3">LysM domain-containing protein</fullName>
    </recommendedName>
</protein>
<dbReference type="EMBL" id="MAYG01000001">
    <property type="protein sequence ID" value="OCA74236.1"/>
    <property type="molecule type" value="Genomic_DNA"/>
</dbReference>